<evidence type="ECO:0000313" key="2">
    <source>
        <dbReference type="EMBL" id="ODN06489.1"/>
    </source>
</evidence>
<dbReference type="AlphaFoldDB" id="A0A1D2NMQ0"/>
<feature type="compositionally biased region" description="Low complexity" evidence="1">
    <location>
        <begin position="167"/>
        <end position="186"/>
    </location>
</feature>
<feature type="region of interest" description="Disordered" evidence="1">
    <location>
        <begin position="139"/>
        <end position="186"/>
    </location>
</feature>
<evidence type="ECO:0000313" key="3">
    <source>
        <dbReference type="Proteomes" id="UP000094527"/>
    </source>
</evidence>
<accession>A0A1D2NMQ0</accession>
<reference evidence="2 3" key="1">
    <citation type="journal article" date="2016" name="Genome Biol. Evol.">
        <title>Gene Family Evolution Reflects Adaptation to Soil Environmental Stressors in the Genome of the Collembolan Orchesella cincta.</title>
        <authorList>
            <person name="Faddeeva-Vakhrusheva A."/>
            <person name="Derks M.F."/>
            <person name="Anvar S.Y."/>
            <person name="Agamennone V."/>
            <person name="Suring W."/>
            <person name="Smit S."/>
            <person name="van Straalen N.M."/>
            <person name="Roelofs D."/>
        </authorList>
    </citation>
    <scope>NUCLEOTIDE SEQUENCE [LARGE SCALE GENOMIC DNA]</scope>
    <source>
        <tissue evidence="2">Mixed pool</tissue>
    </source>
</reference>
<evidence type="ECO:0000256" key="1">
    <source>
        <dbReference type="SAM" id="MobiDB-lite"/>
    </source>
</evidence>
<dbReference type="OMA" id="DGVNHPY"/>
<name>A0A1D2NMQ0_ORCCI</name>
<sequence>MSLHSVYMVQALTHSGPAYIRETHFHQSIIHSTSTALEASQPNNSLFEKVVFKSICKMQGLVIFAMAVAAASAYNMGRSGGLQTVYDSQRDGLSHPYVVYDSVRDGANSGKQMQYANDPSLSTVFDSKRDGWNHPYVVSNTRSSGSNGMATQRRVAAPAPQQMQITRSMPMQQTRSQQQPRSQPTSYDNYEVIFDSQRDGWNHPWVVYDSKRDGLDSPLRSQFDNDPNLVTVFDSKVDGWNHPYVIYDSKRDGAQRRF</sequence>
<keyword evidence="3" id="KW-1185">Reference proteome</keyword>
<feature type="compositionally biased region" description="Polar residues" evidence="1">
    <location>
        <begin position="139"/>
        <end position="150"/>
    </location>
</feature>
<dbReference type="Proteomes" id="UP000094527">
    <property type="component" value="Unassembled WGS sequence"/>
</dbReference>
<gene>
    <name evidence="2" type="ORF">Ocin01_00184</name>
</gene>
<dbReference type="OrthoDB" id="10472459at2759"/>
<proteinExistence type="predicted"/>
<protein>
    <submittedName>
        <fullName evidence="2">Uncharacterized protein</fullName>
    </submittedName>
</protein>
<comment type="caution">
    <text evidence="2">The sequence shown here is derived from an EMBL/GenBank/DDBJ whole genome shotgun (WGS) entry which is preliminary data.</text>
</comment>
<organism evidence="2 3">
    <name type="scientific">Orchesella cincta</name>
    <name type="common">Springtail</name>
    <name type="synonym">Podura cincta</name>
    <dbReference type="NCBI Taxonomy" id="48709"/>
    <lineage>
        <taxon>Eukaryota</taxon>
        <taxon>Metazoa</taxon>
        <taxon>Ecdysozoa</taxon>
        <taxon>Arthropoda</taxon>
        <taxon>Hexapoda</taxon>
        <taxon>Collembola</taxon>
        <taxon>Entomobryomorpha</taxon>
        <taxon>Entomobryoidea</taxon>
        <taxon>Orchesellidae</taxon>
        <taxon>Orchesellinae</taxon>
        <taxon>Orchesella</taxon>
    </lineage>
</organism>
<dbReference type="EMBL" id="LJIJ01000004">
    <property type="protein sequence ID" value="ODN06489.1"/>
    <property type="molecule type" value="Genomic_DNA"/>
</dbReference>